<evidence type="ECO:0000256" key="3">
    <source>
        <dbReference type="ARBA" id="ARBA00022490"/>
    </source>
</evidence>
<evidence type="ECO:0000256" key="2">
    <source>
        <dbReference type="ARBA" id="ARBA00010058"/>
    </source>
</evidence>
<dbReference type="Pfam" id="PF00235">
    <property type="entry name" value="Profilin"/>
    <property type="match status" value="1"/>
</dbReference>
<dbReference type="GO" id="GO:0003785">
    <property type="term" value="F:actin monomer binding"/>
    <property type="evidence" value="ECO:0007669"/>
    <property type="project" value="TreeGrafter"/>
</dbReference>
<dbReference type="AlphaFoldDB" id="A0A9W9XWK0"/>
<evidence type="ECO:0000256" key="5">
    <source>
        <dbReference type="ARBA" id="ARBA00023212"/>
    </source>
</evidence>
<dbReference type="GO" id="GO:0005856">
    <property type="term" value="C:cytoskeleton"/>
    <property type="evidence" value="ECO:0007669"/>
    <property type="project" value="UniProtKB-SubCell"/>
</dbReference>
<dbReference type="SMART" id="SM00392">
    <property type="entry name" value="PROF"/>
    <property type="match status" value="1"/>
</dbReference>
<gene>
    <name evidence="7" type="ORF">N7463_007486</name>
</gene>
<proteinExistence type="inferred from homology"/>
<dbReference type="EMBL" id="JAPWDS010000003">
    <property type="protein sequence ID" value="KAJ5504612.1"/>
    <property type="molecule type" value="Genomic_DNA"/>
</dbReference>
<keyword evidence="5" id="KW-0206">Cytoskeleton</keyword>
<keyword evidence="3" id="KW-0963">Cytoplasm</keyword>
<accession>A0A9W9XWK0</accession>
<dbReference type="PRINTS" id="PR00392">
    <property type="entry name" value="PROFILIN"/>
</dbReference>
<reference evidence="7" key="1">
    <citation type="submission" date="2022-12" db="EMBL/GenBank/DDBJ databases">
        <authorList>
            <person name="Petersen C."/>
        </authorList>
    </citation>
    <scope>NUCLEOTIDE SEQUENCE</scope>
    <source>
        <strain evidence="7">IBT 29495</strain>
    </source>
</reference>
<evidence type="ECO:0000313" key="7">
    <source>
        <dbReference type="EMBL" id="KAJ5504612.1"/>
    </source>
</evidence>
<dbReference type="Gene3D" id="3.30.450.30">
    <property type="entry name" value="Dynein light chain 2a, cytoplasmic"/>
    <property type="match status" value="1"/>
</dbReference>
<sequence length="92" mass="10149">MILPEAQEIQSLIEGFGNNLPLYEKGVYVAGERYFVIKADDRSIYGKKDREGVCAVKTKQAVIVVHYPATVQPGEAAKIVEQLADYLIGTGY</sequence>
<name>A0A9W9XWK0_9EURO</name>
<dbReference type="PANTHER" id="PTHR11604:SF0">
    <property type="entry name" value="PROFILIN"/>
    <property type="match status" value="1"/>
</dbReference>
<organism evidence="7 8">
    <name type="scientific">Penicillium fimorum</name>
    <dbReference type="NCBI Taxonomy" id="1882269"/>
    <lineage>
        <taxon>Eukaryota</taxon>
        <taxon>Fungi</taxon>
        <taxon>Dikarya</taxon>
        <taxon>Ascomycota</taxon>
        <taxon>Pezizomycotina</taxon>
        <taxon>Eurotiomycetes</taxon>
        <taxon>Eurotiomycetidae</taxon>
        <taxon>Eurotiales</taxon>
        <taxon>Aspergillaceae</taxon>
        <taxon>Penicillium</taxon>
    </lineage>
</organism>
<dbReference type="OrthoDB" id="421374at2759"/>
<dbReference type="InterPro" id="IPR005455">
    <property type="entry name" value="PFN_euk"/>
</dbReference>
<dbReference type="SUPFAM" id="SSF55770">
    <property type="entry name" value="Profilin (actin-binding protein)"/>
    <property type="match status" value="1"/>
</dbReference>
<dbReference type="Proteomes" id="UP001149954">
    <property type="component" value="Unassembled WGS sequence"/>
</dbReference>
<evidence type="ECO:0000313" key="8">
    <source>
        <dbReference type="Proteomes" id="UP001149954"/>
    </source>
</evidence>
<comment type="subcellular location">
    <subcellularLocation>
        <location evidence="1">Cytoplasm</location>
        <location evidence="1">Cytoskeleton</location>
    </subcellularLocation>
</comment>
<dbReference type="GO" id="GO:0005938">
    <property type="term" value="C:cell cortex"/>
    <property type="evidence" value="ECO:0007669"/>
    <property type="project" value="TreeGrafter"/>
</dbReference>
<keyword evidence="8" id="KW-1185">Reference proteome</keyword>
<evidence type="ECO:0000256" key="4">
    <source>
        <dbReference type="ARBA" id="ARBA00023203"/>
    </source>
</evidence>
<evidence type="ECO:0000256" key="6">
    <source>
        <dbReference type="RuleBase" id="RU003909"/>
    </source>
</evidence>
<dbReference type="InterPro" id="IPR048278">
    <property type="entry name" value="PFN"/>
</dbReference>
<dbReference type="CDD" id="cd00148">
    <property type="entry name" value="PROF"/>
    <property type="match status" value="1"/>
</dbReference>
<comment type="similarity">
    <text evidence="2 6">Belongs to the profilin family.</text>
</comment>
<dbReference type="InterPro" id="IPR036140">
    <property type="entry name" value="PFN_sf"/>
</dbReference>
<reference evidence="7" key="2">
    <citation type="journal article" date="2023" name="IMA Fungus">
        <title>Comparative genomic study of the Penicillium genus elucidates a diverse pangenome and 15 lateral gene transfer events.</title>
        <authorList>
            <person name="Petersen C."/>
            <person name="Sorensen T."/>
            <person name="Nielsen M.R."/>
            <person name="Sondergaard T.E."/>
            <person name="Sorensen J.L."/>
            <person name="Fitzpatrick D.A."/>
            <person name="Frisvad J.C."/>
            <person name="Nielsen K.L."/>
        </authorList>
    </citation>
    <scope>NUCLEOTIDE SEQUENCE</scope>
    <source>
        <strain evidence="7">IBT 29495</strain>
    </source>
</reference>
<evidence type="ECO:0000256" key="1">
    <source>
        <dbReference type="ARBA" id="ARBA00004245"/>
    </source>
</evidence>
<protein>
    <recommendedName>
        <fullName evidence="6">Profilin</fullName>
    </recommendedName>
</protein>
<dbReference type="PANTHER" id="PTHR11604">
    <property type="entry name" value="PROFILIN"/>
    <property type="match status" value="1"/>
</dbReference>
<keyword evidence="4 6" id="KW-0009">Actin-binding</keyword>
<comment type="caution">
    <text evidence="7">The sequence shown here is derived from an EMBL/GenBank/DDBJ whole genome shotgun (WGS) entry which is preliminary data.</text>
</comment>